<keyword evidence="7" id="KW-1185">Reference proteome</keyword>
<dbReference type="InterPro" id="IPR008927">
    <property type="entry name" value="6-PGluconate_DH-like_C_sf"/>
</dbReference>
<dbReference type="SMART" id="SM00984">
    <property type="entry name" value="UDPG_MGDP_dh_C"/>
    <property type="match status" value="1"/>
</dbReference>
<dbReference type="InterPro" id="IPR014027">
    <property type="entry name" value="UDP-Glc/GDP-Man_DH_C"/>
</dbReference>
<dbReference type="InterPro" id="IPR017476">
    <property type="entry name" value="UDP-Glc/GDP-Man"/>
</dbReference>
<dbReference type="PIRSF" id="PIRSF500136">
    <property type="entry name" value="UDP_ManNAc_DH"/>
    <property type="match status" value="1"/>
</dbReference>
<dbReference type="SUPFAM" id="SSF48179">
    <property type="entry name" value="6-phosphogluconate dehydrogenase C-terminal domain-like"/>
    <property type="match status" value="1"/>
</dbReference>
<dbReference type="SUPFAM" id="SSF52413">
    <property type="entry name" value="UDP-glucose/GDP-mannose dehydrogenase C-terminal domain"/>
    <property type="match status" value="1"/>
</dbReference>
<name>A0ABS2REG4_9BACI</name>
<gene>
    <name evidence="6" type="ORF">JOC94_004608</name>
</gene>
<proteinExistence type="inferred from homology"/>
<dbReference type="InterPro" id="IPR036220">
    <property type="entry name" value="UDP-Glc/GDP-Man_DH_C_sf"/>
</dbReference>
<dbReference type="SUPFAM" id="SSF51735">
    <property type="entry name" value="NAD(P)-binding Rossmann-fold domains"/>
    <property type="match status" value="1"/>
</dbReference>
<evidence type="ECO:0000256" key="3">
    <source>
        <dbReference type="ARBA" id="ARBA00023027"/>
    </source>
</evidence>
<evidence type="ECO:0000313" key="7">
    <source>
        <dbReference type="Proteomes" id="UP000823485"/>
    </source>
</evidence>
<comment type="similarity">
    <text evidence="1 4">Belongs to the UDP-glucose/GDP-mannose dehydrogenase family.</text>
</comment>
<protein>
    <submittedName>
        <fullName evidence="6">UDP-N-acetyl-D-galactosamine dehydrogenase</fullName>
        <ecNumber evidence="6">1.1.1.-</ecNumber>
    </submittedName>
</protein>
<dbReference type="Pfam" id="PF03720">
    <property type="entry name" value="UDPG_MGDP_dh_C"/>
    <property type="match status" value="1"/>
</dbReference>
<evidence type="ECO:0000256" key="1">
    <source>
        <dbReference type="ARBA" id="ARBA00006601"/>
    </source>
</evidence>
<dbReference type="EMBL" id="JAFBFH010000056">
    <property type="protein sequence ID" value="MBM7717579.1"/>
    <property type="molecule type" value="Genomic_DNA"/>
</dbReference>
<organism evidence="6 7">
    <name type="scientific">Siminovitchia thermophila</name>
    <dbReference type="NCBI Taxonomy" id="1245522"/>
    <lineage>
        <taxon>Bacteria</taxon>
        <taxon>Bacillati</taxon>
        <taxon>Bacillota</taxon>
        <taxon>Bacilli</taxon>
        <taxon>Bacillales</taxon>
        <taxon>Bacillaceae</taxon>
        <taxon>Siminovitchia</taxon>
    </lineage>
</organism>
<dbReference type="InterPro" id="IPR036291">
    <property type="entry name" value="NAD(P)-bd_dom_sf"/>
</dbReference>
<dbReference type="InterPro" id="IPR001732">
    <property type="entry name" value="UDP-Glc/GDP-Man_DH_N"/>
</dbReference>
<dbReference type="PANTHER" id="PTHR43491">
    <property type="entry name" value="UDP-N-ACETYL-D-MANNOSAMINE DEHYDROGENASE"/>
    <property type="match status" value="1"/>
</dbReference>
<reference evidence="6 7" key="1">
    <citation type="submission" date="2021-01" db="EMBL/GenBank/DDBJ databases">
        <title>Genomic Encyclopedia of Type Strains, Phase IV (KMG-IV): sequencing the most valuable type-strain genomes for metagenomic binning, comparative biology and taxonomic classification.</title>
        <authorList>
            <person name="Goeker M."/>
        </authorList>
    </citation>
    <scope>NUCLEOTIDE SEQUENCE [LARGE SCALE GENOMIC DNA]</scope>
    <source>
        <strain evidence="6 7">DSM 105453</strain>
    </source>
</reference>
<keyword evidence="3" id="KW-0520">NAD</keyword>
<dbReference type="RefSeq" id="WP_253191909.1">
    <property type="nucleotide sequence ID" value="NZ_JAFBFH010000056.1"/>
</dbReference>
<dbReference type="EC" id="1.1.1.-" evidence="6"/>
<dbReference type="PIRSF" id="PIRSF000124">
    <property type="entry name" value="UDPglc_GDPman_dh"/>
    <property type="match status" value="1"/>
</dbReference>
<dbReference type="Gene3D" id="3.40.50.720">
    <property type="entry name" value="NAD(P)-binding Rossmann-like Domain"/>
    <property type="match status" value="2"/>
</dbReference>
<evidence type="ECO:0000256" key="4">
    <source>
        <dbReference type="PIRNR" id="PIRNR000124"/>
    </source>
</evidence>
<dbReference type="GO" id="GO:0016491">
    <property type="term" value="F:oxidoreductase activity"/>
    <property type="evidence" value="ECO:0007669"/>
    <property type="project" value="UniProtKB-KW"/>
</dbReference>
<dbReference type="Pfam" id="PF03721">
    <property type="entry name" value="UDPG_MGDP_dh_N"/>
    <property type="match status" value="1"/>
</dbReference>
<evidence type="ECO:0000259" key="5">
    <source>
        <dbReference type="SMART" id="SM00984"/>
    </source>
</evidence>
<evidence type="ECO:0000313" key="6">
    <source>
        <dbReference type="EMBL" id="MBM7717579.1"/>
    </source>
</evidence>
<dbReference type="PANTHER" id="PTHR43491:SF2">
    <property type="entry name" value="UDP-N-ACETYL-D-MANNOSAMINE DEHYDROGENASE"/>
    <property type="match status" value="1"/>
</dbReference>
<evidence type="ECO:0000256" key="2">
    <source>
        <dbReference type="ARBA" id="ARBA00023002"/>
    </source>
</evidence>
<dbReference type="Proteomes" id="UP000823485">
    <property type="component" value="Unassembled WGS sequence"/>
</dbReference>
<dbReference type="InterPro" id="IPR014026">
    <property type="entry name" value="UDP-Glc/GDP-Man_DH_dimer"/>
</dbReference>
<keyword evidence="2 6" id="KW-0560">Oxidoreductase</keyword>
<sequence length="473" mass="52948">MDIQQDSHYSKMKKNVPFGKQGEQVIGATGKDETNIHAKNSNKDDQIDLTLQNTKVGVVGLGYVGLPVAVGFSKKYKVVGFDIDQQKINLLSNHVDPAGQVPSEDLKKAGIEFVYNEEKLKECNFIIVAVPTPITSTKEPDLSYLEEASAIIGRNLSPQTIVVYESTVYPGTTEDVCIPILEKYSELKSGVDFFVGYSPERINPGDKEHTFHTIPKVVSGQNNHTLKKIFKMYHSVIDAGIYKASSIKVAEASKIVENTQRDINIAFMNELSLIFDRLNIDTYDVLAASKTKWNFIPLSPGLVGGHCIGVDTYYLMHKSKLEGYYPSFLSEARKINDFMPEYIVTSLLQLMMSHKLNVQEVLITVLGITFKENISDVRNSKSLEMVKKLKDLGLPLQVCDPNITNGQLKHMNIDLKPFNQLKKSDIVLLSVPHKEFKMADLNALFKNNKGILMDLKGVIPTESLQKSISVWRM</sequence>
<dbReference type="NCBIfam" id="TIGR03026">
    <property type="entry name" value="NDP-sugDHase"/>
    <property type="match status" value="1"/>
</dbReference>
<feature type="domain" description="UDP-glucose/GDP-mannose dehydrogenase C-terminal" evidence="5">
    <location>
        <begin position="364"/>
        <end position="461"/>
    </location>
</feature>
<accession>A0ABS2REG4</accession>
<dbReference type="InterPro" id="IPR028359">
    <property type="entry name" value="UDP_ManNAc/GlcNAc_DH"/>
</dbReference>
<comment type="caution">
    <text evidence="6">The sequence shown here is derived from an EMBL/GenBank/DDBJ whole genome shotgun (WGS) entry which is preliminary data.</text>
</comment>
<dbReference type="Pfam" id="PF00984">
    <property type="entry name" value="UDPG_MGDP_dh"/>
    <property type="match status" value="1"/>
</dbReference>